<accession>A0A6N3D2D2</accession>
<protein>
    <submittedName>
        <fullName evidence="2">Thioredoxin 2</fullName>
    </submittedName>
</protein>
<evidence type="ECO:0000313" key="2">
    <source>
        <dbReference type="EMBL" id="VYU21518.1"/>
    </source>
</evidence>
<dbReference type="EMBL" id="CACRTX010000009">
    <property type="protein sequence ID" value="VYU21518.1"/>
    <property type="molecule type" value="Genomic_DNA"/>
</dbReference>
<gene>
    <name evidence="2" type="ORF">ECLFYP2_02744</name>
</gene>
<dbReference type="Gene3D" id="3.40.30.10">
    <property type="entry name" value="Glutaredoxin"/>
    <property type="match status" value="1"/>
</dbReference>
<dbReference type="InterPro" id="IPR013766">
    <property type="entry name" value="Thioredoxin_domain"/>
</dbReference>
<organism evidence="2">
    <name type="scientific">Enterococcus casseliflavus</name>
    <name type="common">Enterococcus flavescens</name>
    <dbReference type="NCBI Taxonomy" id="37734"/>
    <lineage>
        <taxon>Bacteria</taxon>
        <taxon>Bacillati</taxon>
        <taxon>Bacillota</taxon>
        <taxon>Bacilli</taxon>
        <taxon>Lactobacillales</taxon>
        <taxon>Enterococcaceae</taxon>
        <taxon>Enterococcus</taxon>
    </lineage>
</organism>
<dbReference type="CDD" id="cd02947">
    <property type="entry name" value="TRX_family"/>
    <property type="match status" value="1"/>
</dbReference>
<proteinExistence type="predicted"/>
<reference evidence="2" key="1">
    <citation type="submission" date="2019-11" db="EMBL/GenBank/DDBJ databases">
        <authorList>
            <person name="Feng L."/>
        </authorList>
    </citation>
    <scope>NUCLEOTIDE SEQUENCE</scope>
    <source>
        <strain evidence="2">ECasseliflavusLFYP2</strain>
    </source>
</reference>
<evidence type="ECO:0000259" key="1">
    <source>
        <dbReference type="Pfam" id="PF00085"/>
    </source>
</evidence>
<name>A0A6N3D2D2_ENTCA</name>
<sequence>MQKNQPIQEQLAQQPLALLYLSQPNCSICVADKPRIQKLAQTQQLPLVTINTLAEPEAASLFSVLTVPVVLLFANGKEVHREARIIDFTRLTQQILRYQEALTSVEEQDSYESLFDQLDE</sequence>
<dbReference type="SUPFAM" id="SSF52833">
    <property type="entry name" value="Thioredoxin-like"/>
    <property type="match status" value="1"/>
</dbReference>
<dbReference type="RefSeq" id="WP_144771389.1">
    <property type="nucleotide sequence ID" value="NZ_CACRTX010000009.1"/>
</dbReference>
<feature type="domain" description="Thioredoxin" evidence="1">
    <location>
        <begin position="8"/>
        <end position="82"/>
    </location>
</feature>
<dbReference type="Pfam" id="PF00085">
    <property type="entry name" value="Thioredoxin"/>
    <property type="match status" value="1"/>
</dbReference>
<dbReference type="InterPro" id="IPR036249">
    <property type="entry name" value="Thioredoxin-like_sf"/>
</dbReference>
<dbReference type="AlphaFoldDB" id="A0A6N3D2D2"/>